<organism evidence="5 6">
    <name type="scientific">Dorcoceras hygrometricum</name>
    <dbReference type="NCBI Taxonomy" id="472368"/>
    <lineage>
        <taxon>Eukaryota</taxon>
        <taxon>Viridiplantae</taxon>
        <taxon>Streptophyta</taxon>
        <taxon>Embryophyta</taxon>
        <taxon>Tracheophyta</taxon>
        <taxon>Spermatophyta</taxon>
        <taxon>Magnoliopsida</taxon>
        <taxon>eudicotyledons</taxon>
        <taxon>Gunneridae</taxon>
        <taxon>Pentapetalae</taxon>
        <taxon>asterids</taxon>
        <taxon>lamiids</taxon>
        <taxon>Lamiales</taxon>
        <taxon>Gesneriaceae</taxon>
        <taxon>Didymocarpoideae</taxon>
        <taxon>Trichosporeae</taxon>
        <taxon>Loxocarpinae</taxon>
        <taxon>Dorcoceras</taxon>
    </lineage>
</organism>
<feature type="compositionally biased region" description="Basic residues" evidence="1">
    <location>
        <begin position="27"/>
        <end position="43"/>
    </location>
</feature>
<dbReference type="PANTHER" id="PTHR33836">
    <property type="entry name" value="LOW-TEMPERATURE-INDUCED 65 KDA PROTEIN-RELATED"/>
    <property type="match status" value="1"/>
</dbReference>
<proteinExistence type="predicted"/>
<dbReference type="GO" id="GO:0006950">
    <property type="term" value="P:response to stress"/>
    <property type="evidence" value="ECO:0007669"/>
    <property type="project" value="TreeGrafter"/>
</dbReference>
<dbReference type="InterPro" id="IPR012418">
    <property type="entry name" value="CAP160"/>
</dbReference>
<evidence type="ECO:0000313" key="5">
    <source>
        <dbReference type="EMBL" id="KZV55957.1"/>
    </source>
</evidence>
<dbReference type="Pfam" id="PF07918">
    <property type="entry name" value="CAP160"/>
    <property type="match status" value="1"/>
</dbReference>
<feature type="compositionally biased region" description="Basic and acidic residues" evidence="1">
    <location>
        <begin position="107"/>
        <end position="124"/>
    </location>
</feature>
<feature type="compositionally biased region" description="Basic and acidic residues" evidence="1">
    <location>
        <begin position="523"/>
        <end position="535"/>
    </location>
</feature>
<sequence length="535" mass="56188">METQMQRPDDAPQFAGESNQPGEKKSMIKKVKDKAKKLKHTIKKQGQGQGQEHEYRYDENVDDDDDDDDEEISNDREIHGASPTQKSTEISSTNVPPQLDQDLENQAETHGDRIDPLVKGEAKARPNMAAQTGFEQEKNAGETAGKFGPSTGLKEDPQAPKTGLGDALAPPPNYESKVPDPTGDGAKEAGVGGLISRFDNLNVGNEPETTPDTGSHAQFNPESTLDNPESVPKSFDSNESEGMPRDTNTITGKVSSGTSALTDKAISVKNVVASKLGYGGGSGQEGSSPSTKPESESAPGYTQKITETLNPVYEKVAGAGTAVLSKFQRGGDVGNQGGVTGQEGSSLSSKPESETAPSSKPEPESAPGYTQRITETLNPVYEKVAGAGTAVLSKFQGGGEAGNQGITDKGVSPKEYWSEKLKPGDEDKALSEAITDALHKKKEGYFQKPGEVKPAGKVTESEDVATHLGSAVEGGKREGEDALDAGRQSSGPGVVGRVKDAVGSWIGKGTGTQTAQDSVNESYVDHAGEQAKSEE</sequence>
<evidence type="ECO:0000259" key="2">
    <source>
        <dbReference type="Pfam" id="PF23399"/>
    </source>
</evidence>
<feature type="compositionally biased region" description="Gly residues" evidence="1">
    <location>
        <begin position="331"/>
        <end position="341"/>
    </location>
</feature>
<feature type="region of interest" description="Disordered" evidence="1">
    <location>
        <begin position="1"/>
        <end position="306"/>
    </location>
</feature>
<dbReference type="InterPro" id="IPR057059">
    <property type="entry name" value="LTI65/LTI78_PGEED"/>
</dbReference>
<feature type="compositionally biased region" description="Polar residues" evidence="1">
    <location>
        <begin position="207"/>
        <end position="227"/>
    </location>
</feature>
<feature type="compositionally biased region" description="Polar residues" evidence="1">
    <location>
        <begin position="246"/>
        <end position="261"/>
    </location>
</feature>
<dbReference type="Proteomes" id="UP000250235">
    <property type="component" value="Unassembled WGS sequence"/>
</dbReference>
<feature type="region of interest" description="Disordered" evidence="1">
    <location>
        <begin position="466"/>
        <end position="535"/>
    </location>
</feature>
<evidence type="ECO:0000259" key="3">
    <source>
        <dbReference type="Pfam" id="PF23402"/>
    </source>
</evidence>
<dbReference type="AlphaFoldDB" id="A0A2Z7DFU2"/>
<feature type="compositionally biased region" description="Acidic residues" evidence="1">
    <location>
        <begin position="60"/>
        <end position="72"/>
    </location>
</feature>
<evidence type="ECO:0000256" key="1">
    <source>
        <dbReference type="SAM" id="MobiDB-lite"/>
    </source>
</evidence>
<feature type="domain" description="LTI65/LTI78 PGEED repeat" evidence="2">
    <location>
        <begin position="408"/>
        <end position="438"/>
    </location>
</feature>
<dbReference type="EMBL" id="KQ988428">
    <property type="protein sequence ID" value="KZV55957.1"/>
    <property type="molecule type" value="Genomic_DNA"/>
</dbReference>
<gene>
    <name evidence="5" type="ORF">F511_20067</name>
</gene>
<evidence type="ECO:0000259" key="4">
    <source>
        <dbReference type="Pfam" id="PF23403"/>
    </source>
</evidence>
<dbReference type="InterPro" id="IPR037491">
    <property type="entry name" value="LTI78/LTI65"/>
</dbReference>
<accession>A0A2Z7DFU2</accession>
<dbReference type="Pfam" id="PF23403">
    <property type="entry name" value="LTI65_LTI78_N"/>
    <property type="match status" value="1"/>
</dbReference>
<protein>
    <submittedName>
        <fullName evidence="5">Stress-responsive family protein</fullName>
    </submittedName>
</protein>
<feature type="compositionally biased region" description="Polar residues" evidence="1">
    <location>
        <begin position="511"/>
        <end position="521"/>
    </location>
</feature>
<dbReference type="OrthoDB" id="1931597at2759"/>
<reference evidence="5 6" key="1">
    <citation type="journal article" date="2015" name="Proc. Natl. Acad. Sci. U.S.A.">
        <title>The resurrection genome of Boea hygrometrica: A blueprint for survival of dehydration.</title>
        <authorList>
            <person name="Xiao L."/>
            <person name="Yang G."/>
            <person name="Zhang L."/>
            <person name="Yang X."/>
            <person name="Zhao S."/>
            <person name="Ji Z."/>
            <person name="Zhou Q."/>
            <person name="Hu M."/>
            <person name="Wang Y."/>
            <person name="Chen M."/>
            <person name="Xu Y."/>
            <person name="Jin H."/>
            <person name="Xiao X."/>
            <person name="Hu G."/>
            <person name="Bao F."/>
            <person name="Hu Y."/>
            <person name="Wan P."/>
            <person name="Li L."/>
            <person name="Deng X."/>
            <person name="Kuang T."/>
            <person name="Xiang C."/>
            <person name="Zhu J.K."/>
            <person name="Oliver M.J."/>
            <person name="He Y."/>
        </authorList>
    </citation>
    <scope>NUCLEOTIDE SEQUENCE [LARGE SCALE GENOMIC DNA]</scope>
    <source>
        <strain evidence="6">cv. XS01</strain>
    </source>
</reference>
<dbReference type="PANTHER" id="PTHR33836:SF1">
    <property type="entry name" value="LOW-TEMPERATURE-INDUCED 65 KDA PROTEIN-RELATED"/>
    <property type="match status" value="1"/>
</dbReference>
<keyword evidence="6" id="KW-1185">Reference proteome</keyword>
<feature type="region of interest" description="Disordered" evidence="1">
    <location>
        <begin position="328"/>
        <end position="373"/>
    </location>
</feature>
<evidence type="ECO:0000313" key="6">
    <source>
        <dbReference type="Proteomes" id="UP000250235"/>
    </source>
</evidence>
<dbReference type="GO" id="GO:0009737">
    <property type="term" value="P:response to abscisic acid"/>
    <property type="evidence" value="ECO:0007669"/>
    <property type="project" value="InterPro"/>
</dbReference>
<dbReference type="Pfam" id="PF23399">
    <property type="entry name" value="LTI65_PGEED"/>
    <property type="match status" value="1"/>
</dbReference>
<feature type="domain" description="LTI65/LTI78 N-terminal" evidence="4">
    <location>
        <begin position="22"/>
        <end position="90"/>
    </location>
</feature>
<feature type="compositionally biased region" description="Polar residues" evidence="1">
    <location>
        <begin position="82"/>
        <end position="96"/>
    </location>
</feature>
<dbReference type="InterPro" id="IPR056605">
    <property type="entry name" value="LTI65_LTI78_N"/>
</dbReference>
<dbReference type="Pfam" id="PF23402">
    <property type="entry name" value="LTI65_LTI78_NYQTKV"/>
    <property type="match status" value="1"/>
</dbReference>
<feature type="region of interest" description="Disordered" evidence="1">
    <location>
        <begin position="396"/>
        <end position="418"/>
    </location>
</feature>
<feature type="domain" description="LTI65/LTI78 NYQTKV repeat" evidence="3">
    <location>
        <begin position="150"/>
        <end position="206"/>
    </location>
</feature>
<feature type="compositionally biased region" description="Low complexity" evidence="1">
    <location>
        <begin position="348"/>
        <end position="359"/>
    </location>
</feature>
<dbReference type="InterPro" id="IPR057058">
    <property type="entry name" value="LTI65_LTI78_NYQTKV"/>
</dbReference>
<name>A0A2Z7DFU2_9LAMI</name>